<proteinExistence type="predicted"/>
<dbReference type="EMBL" id="BPLR01005236">
    <property type="protein sequence ID" value="GIY00890.1"/>
    <property type="molecule type" value="Genomic_DNA"/>
</dbReference>
<reference evidence="1 2" key="1">
    <citation type="submission" date="2021-06" db="EMBL/GenBank/DDBJ databases">
        <title>Caerostris extrusa draft genome.</title>
        <authorList>
            <person name="Kono N."/>
            <person name="Arakawa K."/>
        </authorList>
    </citation>
    <scope>NUCLEOTIDE SEQUENCE [LARGE SCALE GENOMIC DNA]</scope>
</reference>
<organism evidence="1 2">
    <name type="scientific">Caerostris extrusa</name>
    <name type="common">Bark spider</name>
    <name type="synonym">Caerostris bankana</name>
    <dbReference type="NCBI Taxonomy" id="172846"/>
    <lineage>
        <taxon>Eukaryota</taxon>
        <taxon>Metazoa</taxon>
        <taxon>Ecdysozoa</taxon>
        <taxon>Arthropoda</taxon>
        <taxon>Chelicerata</taxon>
        <taxon>Arachnida</taxon>
        <taxon>Araneae</taxon>
        <taxon>Araneomorphae</taxon>
        <taxon>Entelegynae</taxon>
        <taxon>Araneoidea</taxon>
        <taxon>Araneidae</taxon>
        <taxon>Caerostris</taxon>
    </lineage>
</organism>
<evidence type="ECO:0000313" key="2">
    <source>
        <dbReference type="Proteomes" id="UP001054945"/>
    </source>
</evidence>
<dbReference type="AlphaFoldDB" id="A0AAV4PYN3"/>
<keyword evidence="2" id="KW-1185">Reference proteome</keyword>
<name>A0AAV4PYN3_CAEEX</name>
<accession>A0AAV4PYN3</accession>
<gene>
    <name evidence="1" type="ORF">CEXT_752631</name>
</gene>
<comment type="caution">
    <text evidence="1">The sequence shown here is derived from an EMBL/GenBank/DDBJ whole genome shotgun (WGS) entry which is preliminary data.</text>
</comment>
<sequence>MVGFDIYLFKSLHVIECGTTRIQTKACVFVYVRPYLEGPVPQLTIMAFLTRPVAQPGYKPYLVAHLSIAIWPICPIIQNGLFHKCPL</sequence>
<dbReference type="Proteomes" id="UP001054945">
    <property type="component" value="Unassembled WGS sequence"/>
</dbReference>
<protein>
    <submittedName>
        <fullName evidence="1">Uncharacterized protein</fullName>
    </submittedName>
</protein>
<evidence type="ECO:0000313" key="1">
    <source>
        <dbReference type="EMBL" id="GIY00890.1"/>
    </source>
</evidence>